<gene>
    <name evidence="1" type="ORF">CINCED_3A005678</name>
</gene>
<evidence type="ECO:0000313" key="1">
    <source>
        <dbReference type="EMBL" id="VVC36436.1"/>
    </source>
</evidence>
<evidence type="ECO:0000313" key="2">
    <source>
        <dbReference type="Proteomes" id="UP000325440"/>
    </source>
</evidence>
<dbReference type="EMBL" id="CABPRJ010001433">
    <property type="protein sequence ID" value="VVC36436.1"/>
    <property type="molecule type" value="Genomic_DNA"/>
</dbReference>
<organism evidence="1 2">
    <name type="scientific">Cinara cedri</name>
    <dbReference type="NCBI Taxonomy" id="506608"/>
    <lineage>
        <taxon>Eukaryota</taxon>
        <taxon>Metazoa</taxon>
        <taxon>Ecdysozoa</taxon>
        <taxon>Arthropoda</taxon>
        <taxon>Hexapoda</taxon>
        <taxon>Insecta</taxon>
        <taxon>Pterygota</taxon>
        <taxon>Neoptera</taxon>
        <taxon>Paraneoptera</taxon>
        <taxon>Hemiptera</taxon>
        <taxon>Sternorrhyncha</taxon>
        <taxon>Aphidomorpha</taxon>
        <taxon>Aphidoidea</taxon>
        <taxon>Aphididae</taxon>
        <taxon>Lachninae</taxon>
        <taxon>Cinara</taxon>
    </lineage>
</organism>
<dbReference type="PANTHER" id="PTHR34105">
    <property type="entry name" value="PROLINE-, GLUTAMIC ACID- AND LEUCINE-RICH PROTEIN 1"/>
    <property type="match status" value="1"/>
</dbReference>
<dbReference type="PANTHER" id="PTHR34105:SF1">
    <property type="entry name" value="PROLINE-, GLUTAMIC ACID- AND LEUCINE-RICH PROTEIN 1"/>
    <property type="match status" value="1"/>
</dbReference>
<reference evidence="1 2" key="1">
    <citation type="submission" date="2019-08" db="EMBL/GenBank/DDBJ databases">
        <authorList>
            <person name="Alioto T."/>
            <person name="Alioto T."/>
            <person name="Gomez Garrido J."/>
        </authorList>
    </citation>
    <scope>NUCLEOTIDE SEQUENCE [LARGE SCALE GENOMIC DNA]</scope>
</reference>
<dbReference type="GO" id="GO:0006364">
    <property type="term" value="P:rRNA processing"/>
    <property type="evidence" value="ECO:0007669"/>
    <property type="project" value="TreeGrafter"/>
</dbReference>
<name>A0A5E4MVV1_9HEMI</name>
<dbReference type="GO" id="GO:0005634">
    <property type="term" value="C:nucleus"/>
    <property type="evidence" value="ECO:0007669"/>
    <property type="project" value="TreeGrafter"/>
</dbReference>
<dbReference type="AlphaFoldDB" id="A0A5E4MVV1"/>
<accession>A0A5E4MVV1</accession>
<protein>
    <submittedName>
        <fullName evidence="1">Armadillo-like helical</fullName>
    </submittedName>
</protein>
<dbReference type="Proteomes" id="UP000325440">
    <property type="component" value="Unassembled WGS sequence"/>
</dbReference>
<sequence>MMQITTIKADEAVPWLQKRLKNYLSYGLSSEECKVFEIFITSTLTDVEIKKQITNTVIPSFFENLVSKNVNKQAVDAQVSIVRLFMKYYGPTCGQFKNTSDKFTSKTLREYFNEDNIVFKVTKYLALFPQCGGRGQQGINHAEAWTNQFNDYVYSANYFLYQLYSNIDFFLDNVTDIYEGKFDISVFNLSDLEKATPKERYEKLTSVFIFFNTAIQSMLLSMFSTVKHFDPNIVIQLALNTLSVTSEKLKAATVTEDVIELDLILWKLHCSVIKIISALIKCCGRILIPQGVLICRILLQSLNMTNLYSSNTVYGTTRSKLEQRLITYQVLCSWLAVAGSQSSLEMFSENLTSGILFDIKYNKPSLDLIVDKKIGNRKRKSGALNEKIISQRDTIVMHDYHANKIICNEAHKTFQLFLHTMSPNLKPLQFKTFQSTIMGLLLEIIKCHQPNDYPLPYYDNSCRLNLYKSLLATVISPHPQCITQTSVALRIFTYGTTDHDEKIKENCRSSLSKLEHIIRPRNDTLFFPLENDIEIAQPTKVIIPENKTHFLNTTVEDIVIPIEAKKPQKSNIDNIKPIVPHSETVSATNIKSKQTQNSITDNNKLITSSSEIVHVTNSLKYDRPTKDIHQEININDDKQTVEEKPQEQIIVQPELTKLENKLSFKTPINTDLDIENKIIIPMDVDSIENNESANIINMDDDQYLEMVNDFVCSD</sequence>
<dbReference type="OrthoDB" id="20900at2759"/>
<keyword evidence="2" id="KW-1185">Reference proteome</keyword>
<proteinExistence type="predicted"/>